<dbReference type="GO" id="GO:0000160">
    <property type="term" value="P:phosphorelay signal transduction system"/>
    <property type="evidence" value="ECO:0007669"/>
    <property type="project" value="InterPro"/>
</dbReference>
<organism evidence="3">
    <name type="scientific">marine sediment metagenome</name>
    <dbReference type="NCBI Taxonomy" id="412755"/>
    <lineage>
        <taxon>unclassified sequences</taxon>
        <taxon>metagenomes</taxon>
        <taxon>ecological metagenomes</taxon>
    </lineage>
</organism>
<reference evidence="3" key="1">
    <citation type="journal article" date="2014" name="Front. Microbiol.">
        <title>High frequency of phylogenetically diverse reductive dehalogenase-homologous genes in deep subseafloor sedimentary metagenomes.</title>
        <authorList>
            <person name="Kawai M."/>
            <person name="Futagami T."/>
            <person name="Toyoda A."/>
            <person name="Takaki Y."/>
            <person name="Nishi S."/>
            <person name="Hori S."/>
            <person name="Arai W."/>
            <person name="Tsubouchi T."/>
            <person name="Morono Y."/>
            <person name="Uchiyama I."/>
            <person name="Ito T."/>
            <person name="Fujiyama A."/>
            <person name="Inagaki F."/>
            <person name="Takami H."/>
        </authorList>
    </citation>
    <scope>NUCLEOTIDE SEQUENCE</scope>
    <source>
        <strain evidence="3">Expedition CK06-06</strain>
    </source>
</reference>
<sequence length="134" mass="15475">MQEKILILDDDPDILDASTMILESRGYQVITARNGVEGLAKLETENPDLMILDLLMPKMDGFAVYKELQDAKWSKYKDMPILILSSVREEAARRRYELETGQDLDTGDYVEKPFPPDMLLERVGRLLEKRKKEV</sequence>
<comment type="caution">
    <text evidence="3">The sequence shown here is derived from an EMBL/GenBank/DDBJ whole genome shotgun (WGS) entry which is preliminary data.</text>
</comment>
<name>X0S210_9ZZZZ</name>
<feature type="domain" description="Response regulatory" evidence="2">
    <location>
        <begin position="4"/>
        <end position="127"/>
    </location>
</feature>
<evidence type="ECO:0000259" key="2">
    <source>
        <dbReference type="PROSITE" id="PS50110"/>
    </source>
</evidence>
<dbReference type="PANTHER" id="PTHR44591">
    <property type="entry name" value="STRESS RESPONSE REGULATOR PROTEIN 1"/>
    <property type="match status" value="1"/>
</dbReference>
<accession>X0S210</accession>
<evidence type="ECO:0000313" key="3">
    <source>
        <dbReference type="EMBL" id="GAF69952.1"/>
    </source>
</evidence>
<dbReference type="PROSITE" id="PS50110">
    <property type="entry name" value="RESPONSE_REGULATORY"/>
    <property type="match status" value="1"/>
</dbReference>
<keyword evidence="1" id="KW-0597">Phosphoprotein</keyword>
<dbReference type="PANTHER" id="PTHR44591:SF3">
    <property type="entry name" value="RESPONSE REGULATORY DOMAIN-CONTAINING PROTEIN"/>
    <property type="match status" value="1"/>
</dbReference>
<dbReference type="EMBL" id="BARS01002604">
    <property type="protein sequence ID" value="GAF69952.1"/>
    <property type="molecule type" value="Genomic_DNA"/>
</dbReference>
<dbReference type="SMART" id="SM00448">
    <property type="entry name" value="REC"/>
    <property type="match status" value="1"/>
</dbReference>
<gene>
    <name evidence="3" type="ORF">S01H1_04986</name>
</gene>
<dbReference type="Pfam" id="PF00072">
    <property type="entry name" value="Response_reg"/>
    <property type="match status" value="1"/>
</dbReference>
<proteinExistence type="predicted"/>
<dbReference type="SUPFAM" id="SSF52172">
    <property type="entry name" value="CheY-like"/>
    <property type="match status" value="1"/>
</dbReference>
<dbReference type="Gene3D" id="3.40.50.2300">
    <property type="match status" value="1"/>
</dbReference>
<evidence type="ECO:0000256" key="1">
    <source>
        <dbReference type="ARBA" id="ARBA00022553"/>
    </source>
</evidence>
<dbReference type="AlphaFoldDB" id="X0S210"/>
<dbReference type="InterPro" id="IPR001789">
    <property type="entry name" value="Sig_transdc_resp-reg_receiver"/>
</dbReference>
<dbReference type="InterPro" id="IPR050595">
    <property type="entry name" value="Bact_response_regulator"/>
</dbReference>
<protein>
    <recommendedName>
        <fullName evidence="2">Response regulatory domain-containing protein</fullName>
    </recommendedName>
</protein>
<dbReference type="InterPro" id="IPR011006">
    <property type="entry name" value="CheY-like_superfamily"/>
</dbReference>